<accession>A0A4Y2B4L3</accession>
<dbReference type="AlphaFoldDB" id="A0A4Y2B4L3"/>
<name>A0A4Y2B4L3_ARAVE</name>
<comment type="caution">
    <text evidence="1">The sequence shown here is derived from an EMBL/GenBank/DDBJ whole genome shotgun (WGS) entry which is preliminary data.</text>
</comment>
<organism evidence="1 2">
    <name type="scientific">Araneus ventricosus</name>
    <name type="common">Orbweaver spider</name>
    <name type="synonym">Epeira ventricosa</name>
    <dbReference type="NCBI Taxonomy" id="182803"/>
    <lineage>
        <taxon>Eukaryota</taxon>
        <taxon>Metazoa</taxon>
        <taxon>Ecdysozoa</taxon>
        <taxon>Arthropoda</taxon>
        <taxon>Chelicerata</taxon>
        <taxon>Arachnida</taxon>
        <taxon>Araneae</taxon>
        <taxon>Araneomorphae</taxon>
        <taxon>Entelegynae</taxon>
        <taxon>Araneoidea</taxon>
        <taxon>Araneidae</taxon>
        <taxon>Araneus</taxon>
    </lineage>
</organism>
<reference evidence="1 2" key="1">
    <citation type="journal article" date="2019" name="Sci. Rep.">
        <title>Orb-weaving spider Araneus ventricosus genome elucidates the spidroin gene catalogue.</title>
        <authorList>
            <person name="Kono N."/>
            <person name="Nakamura H."/>
            <person name="Ohtoshi R."/>
            <person name="Moran D.A.P."/>
            <person name="Shinohara A."/>
            <person name="Yoshida Y."/>
            <person name="Fujiwara M."/>
            <person name="Mori M."/>
            <person name="Tomita M."/>
            <person name="Arakawa K."/>
        </authorList>
    </citation>
    <scope>NUCLEOTIDE SEQUENCE [LARGE SCALE GENOMIC DNA]</scope>
</reference>
<protein>
    <submittedName>
        <fullName evidence="1">Uncharacterized protein</fullName>
    </submittedName>
</protein>
<dbReference type="EMBL" id="BGPR01000050">
    <property type="protein sequence ID" value="GBL86747.1"/>
    <property type="molecule type" value="Genomic_DNA"/>
</dbReference>
<evidence type="ECO:0000313" key="1">
    <source>
        <dbReference type="EMBL" id="GBL86747.1"/>
    </source>
</evidence>
<evidence type="ECO:0000313" key="2">
    <source>
        <dbReference type="Proteomes" id="UP000499080"/>
    </source>
</evidence>
<gene>
    <name evidence="1" type="ORF">AVEN_95994_1</name>
</gene>
<sequence length="93" mass="10438">MHILEDNVGCARMKNHSWNVFRIVGVDNSELDVTGLTSTNLTTSKFVLVVKDQFAISESQIKSILRDTNVYVDGRKEIFVSPGNVNVKEKLVK</sequence>
<keyword evidence="2" id="KW-1185">Reference proteome</keyword>
<dbReference type="Proteomes" id="UP000499080">
    <property type="component" value="Unassembled WGS sequence"/>
</dbReference>
<proteinExistence type="predicted"/>